<gene>
    <name evidence="2" type="ORF">BG011_000519</name>
</gene>
<organism evidence="2 3">
    <name type="scientific">Mortierella polycephala</name>
    <dbReference type="NCBI Taxonomy" id="41804"/>
    <lineage>
        <taxon>Eukaryota</taxon>
        <taxon>Fungi</taxon>
        <taxon>Fungi incertae sedis</taxon>
        <taxon>Mucoromycota</taxon>
        <taxon>Mortierellomycotina</taxon>
        <taxon>Mortierellomycetes</taxon>
        <taxon>Mortierellales</taxon>
        <taxon>Mortierellaceae</taxon>
        <taxon>Mortierella</taxon>
    </lineage>
</organism>
<dbReference type="PANTHER" id="PTHR11571">
    <property type="entry name" value="GLUTATHIONE S-TRANSFERASE"/>
    <property type="match status" value="1"/>
</dbReference>
<protein>
    <recommendedName>
        <fullName evidence="1">GST N-terminal domain-containing protein</fullName>
    </recommendedName>
</protein>
<dbReference type="GO" id="GO:0006749">
    <property type="term" value="P:glutathione metabolic process"/>
    <property type="evidence" value="ECO:0007669"/>
    <property type="project" value="TreeGrafter"/>
</dbReference>
<dbReference type="Gene3D" id="3.40.30.10">
    <property type="entry name" value="Glutaredoxin"/>
    <property type="match status" value="1"/>
</dbReference>
<sequence length="176" mass="20172">MEGWLQVKDTTPFGTLPILLETNIQTAETIKIPESGAIERYLANKFGFMGDSLREQTLSDIFYAQAVMLSTKFIEKCVWTHEETRKKSLEQFLVTTLPSWVKIGEKHLAENGDTGHFVDSKMTLSPSLWKLKKTVDTHPAYSAWRKPEAYKTMDHENEASIKTMFSFDLKKSQVFS</sequence>
<dbReference type="InterPro" id="IPR036282">
    <property type="entry name" value="Glutathione-S-Trfase_C_sf"/>
</dbReference>
<dbReference type="AlphaFoldDB" id="A0A9P6TVA3"/>
<feature type="domain" description="GST N-terminal" evidence="1">
    <location>
        <begin position="1"/>
        <end position="50"/>
    </location>
</feature>
<dbReference type="InterPro" id="IPR036249">
    <property type="entry name" value="Thioredoxin-like_sf"/>
</dbReference>
<comment type="caution">
    <text evidence="2">The sequence shown here is derived from an EMBL/GenBank/DDBJ whole genome shotgun (WGS) entry which is preliminary data.</text>
</comment>
<dbReference type="SUPFAM" id="SSF47616">
    <property type="entry name" value="GST C-terminal domain-like"/>
    <property type="match status" value="1"/>
</dbReference>
<evidence type="ECO:0000313" key="2">
    <source>
        <dbReference type="EMBL" id="KAG0248102.1"/>
    </source>
</evidence>
<dbReference type="InterPro" id="IPR050213">
    <property type="entry name" value="GST_superfamily"/>
</dbReference>
<dbReference type="Gene3D" id="1.20.1050.10">
    <property type="match status" value="1"/>
</dbReference>
<dbReference type="EMBL" id="JAAAJA010001104">
    <property type="protein sequence ID" value="KAG0248102.1"/>
    <property type="molecule type" value="Genomic_DNA"/>
</dbReference>
<dbReference type="PANTHER" id="PTHR11571:SF150">
    <property type="entry name" value="GLUTATHIONE S-TRANSFERASE"/>
    <property type="match status" value="1"/>
</dbReference>
<dbReference type="SUPFAM" id="SSF52833">
    <property type="entry name" value="Thioredoxin-like"/>
    <property type="match status" value="1"/>
</dbReference>
<dbReference type="GO" id="GO:0004364">
    <property type="term" value="F:glutathione transferase activity"/>
    <property type="evidence" value="ECO:0007669"/>
    <property type="project" value="TreeGrafter"/>
</dbReference>
<dbReference type="OrthoDB" id="414243at2759"/>
<dbReference type="Proteomes" id="UP000726737">
    <property type="component" value="Unassembled WGS sequence"/>
</dbReference>
<name>A0A9P6TVA3_9FUNG</name>
<evidence type="ECO:0000259" key="1">
    <source>
        <dbReference type="PROSITE" id="PS50404"/>
    </source>
</evidence>
<evidence type="ECO:0000313" key="3">
    <source>
        <dbReference type="Proteomes" id="UP000726737"/>
    </source>
</evidence>
<reference evidence="2" key="1">
    <citation type="journal article" date="2020" name="Fungal Divers.">
        <title>Resolving the Mortierellaceae phylogeny through synthesis of multi-gene phylogenetics and phylogenomics.</title>
        <authorList>
            <person name="Vandepol N."/>
            <person name="Liber J."/>
            <person name="Desiro A."/>
            <person name="Na H."/>
            <person name="Kennedy M."/>
            <person name="Barry K."/>
            <person name="Grigoriev I.V."/>
            <person name="Miller A.N."/>
            <person name="O'Donnell K."/>
            <person name="Stajich J.E."/>
            <person name="Bonito G."/>
        </authorList>
    </citation>
    <scope>NUCLEOTIDE SEQUENCE</scope>
    <source>
        <strain evidence="2">KOD948</strain>
    </source>
</reference>
<keyword evidence="3" id="KW-1185">Reference proteome</keyword>
<dbReference type="PROSITE" id="PS50404">
    <property type="entry name" value="GST_NTER"/>
    <property type="match status" value="1"/>
</dbReference>
<proteinExistence type="predicted"/>
<accession>A0A9P6TVA3</accession>
<dbReference type="InterPro" id="IPR004045">
    <property type="entry name" value="Glutathione_S-Trfase_N"/>
</dbReference>